<organism evidence="1 2">
    <name type="scientific">Mucilaginibacter ginsenosidivorax</name>
    <dbReference type="NCBI Taxonomy" id="862126"/>
    <lineage>
        <taxon>Bacteria</taxon>
        <taxon>Pseudomonadati</taxon>
        <taxon>Bacteroidota</taxon>
        <taxon>Sphingobacteriia</taxon>
        <taxon>Sphingobacteriales</taxon>
        <taxon>Sphingobacteriaceae</taxon>
        <taxon>Mucilaginibacter</taxon>
    </lineage>
</organism>
<dbReference type="Proteomes" id="UP000321362">
    <property type="component" value="Chromosome"/>
</dbReference>
<keyword evidence="2" id="KW-1185">Reference proteome</keyword>
<evidence type="ECO:0000313" key="2">
    <source>
        <dbReference type="Proteomes" id="UP000321362"/>
    </source>
</evidence>
<dbReference type="KEGG" id="mgk:FSB76_20925"/>
<dbReference type="AlphaFoldDB" id="A0A5B8W364"/>
<dbReference type="OrthoDB" id="5918473at2"/>
<sequence length="277" mass="32345">MIQLFYLRNTTVIHERYRGEKKKKKDKALLTARRLFLQDPKKPVTFSEAYWKGAKVQLKAETHRKCAYCEADTATVAHGDVEHYRPKSIYWWLAYTYDNYLFACQICNQTYKGDNFPIKGKRFPAPAITAVTTDPEIDALQGLISPDPLLALLIDYKLATYVKHHQAEQALLLNPYLDDPKAFIAYEADDIIREVSIVAKNRKAKPYIKAMEDHYGINRLELRNLRYKIFKAFRLFKKNLAKTTDPAEIKEIQEQIDEMLAPDYMFAGMNRYFNDKV</sequence>
<evidence type="ECO:0008006" key="3">
    <source>
        <dbReference type="Google" id="ProtNLM"/>
    </source>
</evidence>
<dbReference type="EMBL" id="CP042437">
    <property type="protein sequence ID" value="QEC78284.1"/>
    <property type="molecule type" value="Genomic_DNA"/>
</dbReference>
<reference evidence="1 2" key="1">
    <citation type="journal article" date="2013" name="J. Microbiol.">
        <title>Mucilaginibacter ginsenosidivorax sp. nov., with ginsenoside converting activity isolated from sediment.</title>
        <authorList>
            <person name="Kim J.K."/>
            <person name="Choi T.E."/>
            <person name="Liu Q.M."/>
            <person name="Park H.Y."/>
            <person name="Yi T.H."/>
            <person name="Yoon M.H."/>
            <person name="Kim S.C."/>
            <person name="Im W.T."/>
        </authorList>
    </citation>
    <scope>NUCLEOTIDE SEQUENCE [LARGE SCALE GENOMIC DNA]</scope>
    <source>
        <strain evidence="1 2">KHI28</strain>
    </source>
</reference>
<proteinExistence type="predicted"/>
<gene>
    <name evidence="1" type="ORF">FSB76_20925</name>
</gene>
<name>A0A5B8W364_9SPHI</name>
<dbReference type="Gene3D" id="1.10.30.50">
    <property type="match status" value="1"/>
</dbReference>
<dbReference type="RefSeq" id="WP_147056782.1">
    <property type="nucleotide sequence ID" value="NZ_CP042437.1"/>
</dbReference>
<evidence type="ECO:0000313" key="1">
    <source>
        <dbReference type="EMBL" id="QEC78284.1"/>
    </source>
</evidence>
<accession>A0A5B8W364</accession>
<protein>
    <recommendedName>
        <fullName evidence="3">TIGR02646 family protein</fullName>
    </recommendedName>
</protein>